<protein>
    <submittedName>
        <fullName evidence="1">Uncharacterized protein</fullName>
    </submittedName>
</protein>
<sequence length="181" mass="20918">MVTCGGFDAMADGACSSQKQRLQSNYTPNDSDSDIEDQLLWNDSEDDYIPAGDDESSSKEEYDYEQRQTYVANVIVSPQRWPEERISLPSLLDLLSPQQDENEDQACQPATQGFTLNWTTTCQLKEIHFTNVLFRNTDGVDAIDYFDDFSLKMFNNEMFREKCVCRKAIFVRPRKKILENH</sequence>
<reference evidence="1 2" key="1">
    <citation type="journal article" date="2024" name="BMC Genomics">
        <title>De novo assembly and annotation of Popillia japonica's genome with initial clues to its potential as an invasive pest.</title>
        <authorList>
            <person name="Cucini C."/>
            <person name="Boschi S."/>
            <person name="Funari R."/>
            <person name="Cardaioli E."/>
            <person name="Iannotti N."/>
            <person name="Marturano G."/>
            <person name="Paoli F."/>
            <person name="Bruttini M."/>
            <person name="Carapelli A."/>
            <person name="Frati F."/>
            <person name="Nardi F."/>
        </authorList>
    </citation>
    <scope>NUCLEOTIDE SEQUENCE [LARGE SCALE GENOMIC DNA]</scope>
    <source>
        <strain evidence="1">DMR45628</strain>
    </source>
</reference>
<name>A0AAW1I8K3_POPJA</name>
<dbReference type="Proteomes" id="UP001458880">
    <property type="component" value="Unassembled WGS sequence"/>
</dbReference>
<dbReference type="EMBL" id="JASPKY010000797">
    <property type="protein sequence ID" value="KAK9685190.1"/>
    <property type="molecule type" value="Genomic_DNA"/>
</dbReference>
<evidence type="ECO:0000313" key="1">
    <source>
        <dbReference type="EMBL" id="KAK9685190.1"/>
    </source>
</evidence>
<evidence type="ECO:0000313" key="2">
    <source>
        <dbReference type="Proteomes" id="UP001458880"/>
    </source>
</evidence>
<gene>
    <name evidence="1" type="ORF">QE152_g38231</name>
</gene>
<organism evidence="1 2">
    <name type="scientific">Popillia japonica</name>
    <name type="common">Japanese beetle</name>
    <dbReference type="NCBI Taxonomy" id="7064"/>
    <lineage>
        <taxon>Eukaryota</taxon>
        <taxon>Metazoa</taxon>
        <taxon>Ecdysozoa</taxon>
        <taxon>Arthropoda</taxon>
        <taxon>Hexapoda</taxon>
        <taxon>Insecta</taxon>
        <taxon>Pterygota</taxon>
        <taxon>Neoptera</taxon>
        <taxon>Endopterygota</taxon>
        <taxon>Coleoptera</taxon>
        <taxon>Polyphaga</taxon>
        <taxon>Scarabaeiformia</taxon>
        <taxon>Scarabaeidae</taxon>
        <taxon>Rutelinae</taxon>
        <taxon>Popillia</taxon>
    </lineage>
</organism>
<dbReference type="AlphaFoldDB" id="A0AAW1I8K3"/>
<comment type="caution">
    <text evidence="1">The sequence shown here is derived from an EMBL/GenBank/DDBJ whole genome shotgun (WGS) entry which is preliminary data.</text>
</comment>
<keyword evidence="2" id="KW-1185">Reference proteome</keyword>
<accession>A0AAW1I8K3</accession>
<proteinExistence type="predicted"/>